<comment type="caution">
    <text evidence="2">The sequence shown here is derived from an EMBL/GenBank/DDBJ whole genome shotgun (WGS) entry which is preliminary data.</text>
</comment>
<keyword evidence="1" id="KW-0812">Transmembrane</keyword>
<evidence type="ECO:0000313" key="2">
    <source>
        <dbReference type="EMBL" id="CAE8622401.1"/>
    </source>
</evidence>
<reference evidence="2" key="1">
    <citation type="submission" date="2021-02" db="EMBL/GenBank/DDBJ databases">
        <authorList>
            <person name="Dougan E. K."/>
            <person name="Rhodes N."/>
            <person name="Thang M."/>
            <person name="Chan C."/>
        </authorList>
    </citation>
    <scope>NUCLEOTIDE SEQUENCE</scope>
</reference>
<evidence type="ECO:0000313" key="3">
    <source>
        <dbReference type="Proteomes" id="UP000654075"/>
    </source>
</evidence>
<proteinExistence type="predicted"/>
<gene>
    <name evidence="2" type="ORF">PGLA1383_LOCUS39845</name>
</gene>
<protein>
    <submittedName>
        <fullName evidence="2">Uncharacterized protein</fullName>
    </submittedName>
</protein>
<dbReference type="AlphaFoldDB" id="A0A813GI98"/>
<sequence>MGLPDSESVNASCTWFHIAVSTGCIDLMVHECLISDHFLCSNIIFVMLMTMPTQLLLMLLLVGFLCLTDELSCQSAASVQDVRAVAFTFLISLLSLLCCSRRSWRFSLEVPCSEELPPQYLYN</sequence>
<name>A0A813GI98_POLGL</name>
<keyword evidence="1" id="KW-0472">Membrane</keyword>
<accession>A0A813GI98</accession>
<dbReference type="Proteomes" id="UP000654075">
    <property type="component" value="Unassembled WGS sequence"/>
</dbReference>
<keyword evidence="1" id="KW-1133">Transmembrane helix</keyword>
<dbReference type="EMBL" id="CAJNNV010027964">
    <property type="protein sequence ID" value="CAE8622401.1"/>
    <property type="molecule type" value="Genomic_DNA"/>
</dbReference>
<evidence type="ECO:0000256" key="1">
    <source>
        <dbReference type="SAM" id="Phobius"/>
    </source>
</evidence>
<organism evidence="2 3">
    <name type="scientific">Polarella glacialis</name>
    <name type="common">Dinoflagellate</name>
    <dbReference type="NCBI Taxonomy" id="89957"/>
    <lineage>
        <taxon>Eukaryota</taxon>
        <taxon>Sar</taxon>
        <taxon>Alveolata</taxon>
        <taxon>Dinophyceae</taxon>
        <taxon>Suessiales</taxon>
        <taxon>Suessiaceae</taxon>
        <taxon>Polarella</taxon>
    </lineage>
</organism>
<keyword evidence="3" id="KW-1185">Reference proteome</keyword>
<feature type="transmembrane region" description="Helical" evidence="1">
    <location>
        <begin position="43"/>
        <end position="62"/>
    </location>
</feature>